<sequence length="167" mass="18363">MYEILDSEHGNETSTLRMKQQGRLEIGVSESGSVEDCDGISRGDGSWSESSHTEPMSLMEIPTGGLEGYPREGLKVLEPPHPPIVVCGCPEIHADPKRKCGERGGNMQLNVEECIEEVTTYNSSEEEEAVGPEDHSGGSELDFYLSGLNFIQRHRVPFPELGMDIID</sequence>
<dbReference type="Proteomes" id="UP001153148">
    <property type="component" value="Unassembled WGS sequence"/>
</dbReference>
<evidence type="ECO:0000256" key="1">
    <source>
        <dbReference type="SAM" id="MobiDB-lite"/>
    </source>
</evidence>
<accession>A0ABN7NS15</accession>
<comment type="caution">
    <text evidence="2">The sequence shown here is derived from an EMBL/GenBank/DDBJ whole genome shotgun (WGS) entry which is preliminary data.</text>
</comment>
<name>A0ABN7NS15_TIMPD</name>
<feature type="region of interest" description="Disordered" evidence="1">
    <location>
        <begin position="30"/>
        <end position="58"/>
    </location>
</feature>
<proteinExistence type="predicted"/>
<feature type="non-terminal residue" evidence="2">
    <location>
        <position position="167"/>
    </location>
</feature>
<keyword evidence="3" id="KW-1185">Reference proteome</keyword>
<dbReference type="EMBL" id="CAJPIN010003119">
    <property type="protein sequence ID" value="CAG2055938.1"/>
    <property type="molecule type" value="Genomic_DNA"/>
</dbReference>
<evidence type="ECO:0000313" key="3">
    <source>
        <dbReference type="Proteomes" id="UP001153148"/>
    </source>
</evidence>
<protein>
    <submittedName>
        <fullName evidence="2">Uncharacterized protein</fullName>
    </submittedName>
</protein>
<reference evidence="2" key="1">
    <citation type="submission" date="2021-03" db="EMBL/GenBank/DDBJ databases">
        <authorList>
            <person name="Tran Van P."/>
        </authorList>
    </citation>
    <scope>NUCLEOTIDE SEQUENCE</scope>
</reference>
<evidence type="ECO:0000313" key="2">
    <source>
        <dbReference type="EMBL" id="CAG2055938.1"/>
    </source>
</evidence>
<gene>
    <name evidence="2" type="ORF">TPAB3V08_LOCUS2936</name>
</gene>
<organism evidence="2 3">
    <name type="scientific">Timema podura</name>
    <name type="common">Walking stick</name>
    <dbReference type="NCBI Taxonomy" id="61482"/>
    <lineage>
        <taxon>Eukaryota</taxon>
        <taxon>Metazoa</taxon>
        <taxon>Ecdysozoa</taxon>
        <taxon>Arthropoda</taxon>
        <taxon>Hexapoda</taxon>
        <taxon>Insecta</taxon>
        <taxon>Pterygota</taxon>
        <taxon>Neoptera</taxon>
        <taxon>Polyneoptera</taxon>
        <taxon>Phasmatodea</taxon>
        <taxon>Timematodea</taxon>
        <taxon>Timematoidea</taxon>
        <taxon>Timematidae</taxon>
        <taxon>Timema</taxon>
    </lineage>
</organism>